<accession>A0A382IYT4</accession>
<proteinExistence type="predicted"/>
<name>A0A382IYT4_9ZZZZ</name>
<feature type="domain" description="Luciferase-like" evidence="1">
    <location>
        <begin position="41"/>
        <end position="157"/>
    </location>
</feature>
<reference evidence="2" key="1">
    <citation type="submission" date="2018-05" db="EMBL/GenBank/DDBJ databases">
        <authorList>
            <person name="Lanie J.A."/>
            <person name="Ng W.-L."/>
            <person name="Kazmierczak K.M."/>
            <person name="Andrzejewski T.M."/>
            <person name="Davidsen T.M."/>
            <person name="Wayne K.J."/>
            <person name="Tettelin H."/>
            <person name="Glass J.I."/>
            <person name="Rusch D."/>
            <person name="Podicherti R."/>
            <person name="Tsui H.-C.T."/>
            <person name="Winkler M.E."/>
        </authorList>
    </citation>
    <scope>NUCLEOTIDE SEQUENCE</scope>
</reference>
<organism evidence="2">
    <name type="scientific">marine metagenome</name>
    <dbReference type="NCBI Taxonomy" id="408172"/>
    <lineage>
        <taxon>unclassified sequences</taxon>
        <taxon>metagenomes</taxon>
        <taxon>ecological metagenomes</taxon>
    </lineage>
</organism>
<feature type="non-terminal residue" evidence="2">
    <location>
        <position position="158"/>
    </location>
</feature>
<evidence type="ECO:0000313" key="2">
    <source>
        <dbReference type="EMBL" id="SVC03741.1"/>
    </source>
</evidence>
<sequence length="158" mass="17613">MKFTWFNLMPWPHLPVDFREQHRSVWVDIPSSLYDPVKGHEVYNSYLDQLEYAESLGFDGIGVNEHHANAYGLMPSPNIMAASLARRTSKAALVVLGNSIALYNPPIRVAEEFAMLDVISGGRLVAGFPVGTSMDTNYAYGQVPALTREKYAEAHELI</sequence>
<evidence type="ECO:0000259" key="1">
    <source>
        <dbReference type="Pfam" id="PF00296"/>
    </source>
</evidence>
<dbReference type="PANTHER" id="PTHR30137:SF6">
    <property type="entry name" value="LUCIFERASE-LIKE MONOOXYGENASE"/>
    <property type="match status" value="1"/>
</dbReference>
<dbReference type="SUPFAM" id="SSF51679">
    <property type="entry name" value="Bacterial luciferase-like"/>
    <property type="match status" value="1"/>
</dbReference>
<dbReference type="InterPro" id="IPR011251">
    <property type="entry name" value="Luciferase-like_dom"/>
</dbReference>
<dbReference type="PANTHER" id="PTHR30137">
    <property type="entry name" value="LUCIFERASE-LIKE MONOOXYGENASE"/>
    <property type="match status" value="1"/>
</dbReference>
<dbReference type="AlphaFoldDB" id="A0A382IYT4"/>
<dbReference type="Pfam" id="PF00296">
    <property type="entry name" value="Bac_luciferase"/>
    <property type="match status" value="1"/>
</dbReference>
<dbReference type="GO" id="GO:0016705">
    <property type="term" value="F:oxidoreductase activity, acting on paired donors, with incorporation or reduction of molecular oxygen"/>
    <property type="evidence" value="ECO:0007669"/>
    <property type="project" value="InterPro"/>
</dbReference>
<dbReference type="Gene3D" id="3.20.20.30">
    <property type="entry name" value="Luciferase-like domain"/>
    <property type="match status" value="1"/>
</dbReference>
<dbReference type="InterPro" id="IPR050766">
    <property type="entry name" value="Bact_Lucif_Oxidored"/>
</dbReference>
<dbReference type="InterPro" id="IPR036661">
    <property type="entry name" value="Luciferase-like_sf"/>
</dbReference>
<gene>
    <name evidence="2" type="ORF">METZ01_LOCUS256595</name>
</gene>
<protein>
    <recommendedName>
        <fullName evidence="1">Luciferase-like domain-containing protein</fullName>
    </recommendedName>
</protein>
<dbReference type="GO" id="GO:0005829">
    <property type="term" value="C:cytosol"/>
    <property type="evidence" value="ECO:0007669"/>
    <property type="project" value="TreeGrafter"/>
</dbReference>
<dbReference type="EMBL" id="UINC01069962">
    <property type="protein sequence ID" value="SVC03741.1"/>
    <property type="molecule type" value="Genomic_DNA"/>
</dbReference>